<dbReference type="GeneID" id="24722955"/>
<sequence>MLSIEKSTSRSHLKIALTVKILHITVNTATAFGVAARKAVFHCNISLSCIMSITKAIVMC</sequence>
<accession>A0A0A0YQQ7</accession>
<dbReference type="EMBL" id="KM236241">
    <property type="protein sequence ID" value="AIX12336.1"/>
    <property type="molecule type" value="Genomic_DNA"/>
</dbReference>
<keyword evidence="2" id="KW-1185">Reference proteome</keyword>
<dbReference type="KEGG" id="vg:24722955"/>
<gene>
    <name evidence="1" type="ORF">CPT_Stevie67</name>
</gene>
<organism evidence="1 2">
    <name type="scientific">Citrobacter phage Stevie</name>
    <dbReference type="NCBI Taxonomy" id="2885922"/>
    <lineage>
        <taxon>Viruses</taxon>
        <taxon>Duplodnaviria</taxon>
        <taxon>Heunggongvirae</taxon>
        <taxon>Uroviricota</taxon>
        <taxon>Caudoviricetes</taxon>
        <taxon>Drexlerviridae</taxon>
        <taxon>Tempevirinae</taxon>
        <taxon>Tlsvirus</taxon>
        <taxon>Tlsvirus stevie</taxon>
    </lineage>
</organism>
<dbReference type="Proteomes" id="UP000030325">
    <property type="component" value="Segment"/>
</dbReference>
<proteinExistence type="predicted"/>
<dbReference type="RefSeq" id="YP_009148773.1">
    <property type="nucleotide sequence ID" value="NC_027350.1"/>
</dbReference>
<protein>
    <submittedName>
        <fullName evidence="1">Uncharacterized protein</fullName>
    </submittedName>
</protein>
<evidence type="ECO:0000313" key="1">
    <source>
        <dbReference type="EMBL" id="AIX12336.1"/>
    </source>
</evidence>
<name>A0A0A0YQQ7_9CAUD</name>
<reference evidence="1 2" key="1">
    <citation type="journal article" date="2015" name="Genome Announc.">
        <title>Complete Genome of Citrobacter freundii Siphophage Stevie.</title>
        <authorList>
            <person name="Shaw J.P."/>
            <person name="Aviles Medina C.A."/>
            <person name="Chen Y."/>
            <person name="Luna A.J."/>
            <person name="Hernandez A.C."/>
            <person name="Kuty Everett G.F."/>
        </authorList>
    </citation>
    <scope>NUCLEOTIDE SEQUENCE [LARGE SCALE GENOMIC DNA]</scope>
</reference>
<evidence type="ECO:0000313" key="2">
    <source>
        <dbReference type="Proteomes" id="UP000030325"/>
    </source>
</evidence>